<dbReference type="InterPro" id="IPR026111">
    <property type="entry name" value="Abra"/>
</dbReference>
<evidence type="ECO:0000256" key="1">
    <source>
        <dbReference type="SAM" id="MobiDB-lite"/>
    </source>
</evidence>
<sequence length="173" mass="19533">MEAGEDAPHPARVREETAACIVSVKGLKDNWQRWSKEHQEYQNHNPFSHDSRPRVSAPPRGQGDYGRPPQGSMTEQRGREAQAHVGREVEELCEAIKNVGRPGDNDGSDGRVFTVEFGELFERYATISNKLVGLLLRARRQGLLHFEGEMLWQGKDDHAVITLTPSQVYQVDE</sequence>
<dbReference type="Gene3D" id="1.10.10.1540">
    <property type="entry name" value="Costar domain"/>
    <property type="match status" value="1"/>
</dbReference>
<evidence type="ECO:0000313" key="3">
    <source>
        <dbReference type="EMBL" id="TNN35160.1"/>
    </source>
</evidence>
<dbReference type="SMART" id="SM01283">
    <property type="entry name" value="Costars"/>
    <property type="match status" value="1"/>
</dbReference>
<organism evidence="3 4">
    <name type="scientific">Liparis tanakae</name>
    <name type="common">Tanaka's snailfish</name>
    <dbReference type="NCBI Taxonomy" id="230148"/>
    <lineage>
        <taxon>Eukaryota</taxon>
        <taxon>Metazoa</taxon>
        <taxon>Chordata</taxon>
        <taxon>Craniata</taxon>
        <taxon>Vertebrata</taxon>
        <taxon>Euteleostomi</taxon>
        <taxon>Actinopterygii</taxon>
        <taxon>Neopterygii</taxon>
        <taxon>Teleostei</taxon>
        <taxon>Neoteleostei</taxon>
        <taxon>Acanthomorphata</taxon>
        <taxon>Eupercaria</taxon>
        <taxon>Perciformes</taxon>
        <taxon>Cottioidei</taxon>
        <taxon>Cottales</taxon>
        <taxon>Liparidae</taxon>
        <taxon>Liparis</taxon>
    </lineage>
</organism>
<dbReference type="Proteomes" id="UP000314294">
    <property type="component" value="Unassembled WGS sequence"/>
</dbReference>
<dbReference type="Pfam" id="PF14705">
    <property type="entry name" value="Costars"/>
    <property type="match status" value="1"/>
</dbReference>
<protein>
    <submittedName>
        <fullName evidence="3">Actin-binding Rho-activating protein</fullName>
    </submittedName>
</protein>
<dbReference type="GO" id="GO:0045944">
    <property type="term" value="P:positive regulation of transcription by RNA polymerase II"/>
    <property type="evidence" value="ECO:0007669"/>
    <property type="project" value="TreeGrafter"/>
</dbReference>
<dbReference type="AlphaFoldDB" id="A0A4Z2F2P4"/>
<reference evidence="3 4" key="1">
    <citation type="submission" date="2019-03" db="EMBL/GenBank/DDBJ databases">
        <title>First draft genome of Liparis tanakae, snailfish: a comprehensive survey of snailfish specific genes.</title>
        <authorList>
            <person name="Kim W."/>
            <person name="Song I."/>
            <person name="Jeong J.-H."/>
            <person name="Kim D."/>
            <person name="Kim S."/>
            <person name="Ryu S."/>
            <person name="Song J.Y."/>
            <person name="Lee S.K."/>
        </authorList>
    </citation>
    <scope>NUCLEOTIDE SEQUENCE [LARGE SCALE GENOMIC DNA]</scope>
    <source>
        <tissue evidence="3">Muscle</tissue>
    </source>
</reference>
<evidence type="ECO:0000313" key="4">
    <source>
        <dbReference type="Proteomes" id="UP000314294"/>
    </source>
</evidence>
<keyword evidence="4" id="KW-1185">Reference proteome</keyword>
<dbReference type="OrthoDB" id="9871914at2759"/>
<dbReference type="GO" id="GO:0030017">
    <property type="term" value="C:sarcomere"/>
    <property type="evidence" value="ECO:0007669"/>
    <property type="project" value="TreeGrafter"/>
</dbReference>
<comment type="caution">
    <text evidence="3">The sequence shown here is derived from an EMBL/GenBank/DDBJ whole genome shotgun (WGS) entry which is preliminary data.</text>
</comment>
<accession>A0A4Z2F2P4</accession>
<feature type="compositionally biased region" description="Basic and acidic residues" evidence="1">
    <location>
        <begin position="35"/>
        <end position="53"/>
    </location>
</feature>
<dbReference type="InterPro" id="IPR038095">
    <property type="entry name" value="Costars_sf"/>
</dbReference>
<name>A0A4Z2F2P4_9TELE</name>
<dbReference type="PANTHER" id="PTHR22739:SF22">
    <property type="entry name" value="COSTARS DOMAIN-CONTAINING PROTEIN"/>
    <property type="match status" value="1"/>
</dbReference>
<dbReference type="GO" id="GO:0035025">
    <property type="term" value="P:positive regulation of Rho protein signal transduction"/>
    <property type="evidence" value="ECO:0007669"/>
    <property type="project" value="InterPro"/>
</dbReference>
<gene>
    <name evidence="3" type="primary">Abra</name>
    <name evidence="3" type="ORF">EYF80_054672</name>
</gene>
<dbReference type="EMBL" id="SRLO01001820">
    <property type="protein sequence ID" value="TNN35160.1"/>
    <property type="molecule type" value="Genomic_DNA"/>
</dbReference>
<evidence type="ECO:0000259" key="2">
    <source>
        <dbReference type="SMART" id="SM01283"/>
    </source>
</evidence>
<dbReference type="GO" id="GO:0003779">
    <property type="term" value="F:actin binding"/>
    <property type="evidence" value="ECO:0007669"/>
    <property type="project" value="InterPro"/>
</dbReference>
<feature type="domain" description="Costars" evidence="2">
    <location>
        <begin position="83"/>
        <end position="164"/>
    </location>
</feature>
<dbReference type="PANTHER" id="PTHR22739">
    <property type="entry name" value="STRIATED MUSCLE ACTIVATOR OF RHO-DEPENDENT SIGNALING-RELATED"/>
    <property type="match status" value="1"/>
</dbReference>
<feature type="compositionally biased region" description="Basic and acidic residues" evidence="1">
    <location>
        <begin position="76"/>
        <end position="85"/>
    </location>
</feature>
<feature type="region of interest" description="Disordered" evidence="1">
    <location>
        <begin position="35"/>
        <end position="85"/>
    </location>
</feature>
<proteinExistence type="predicted"/>
<dbReference type="InterPro" id="IPR027817">
    <property type="entry name" value="Costars_dom"/>
</dbReference>